<dbReference type="RefSeq" id="WP_247956719.1">
    <property type="nucleotide sequence ID" value="NZ_CP078077.1"/>
</dbReference>
<reference evidence="3 4" key="1">
    <citation type="submission" date="2021-06" db="EMBL/GenBank/DDBJ databases">
        <title>Genome-based taxonomic framework of Microbacterium strains isolated from marine environment, the description of four new species and reclassification of four preexisting species.</title>
        <authorList>
            <person name="Lee S.D."/>
            <person name="Kim S.-M."/>
            <person name="Byeon Y.-S."/>
            <person name="Yang H.L."/>
            <person name="Kim I.S."/>
        </authorList>
    </citation>
    <scope>NUCLEOTIDE SEQUENCE [LARGE SCALE GENOMIC DNA]</scope>
    <source>
        <strain evidence="3 4">SSW1-36</strain>
    </source>
</reference>
<evidence type="ECO:0000256" key="1">
    <source>
        <dbReference type="SAM" id="Phobius"/>
    </source>
</evidence>
<gene>
    <name evidence="3" type="ORF">KV396_02470</name>
</gene>
<dbReference type="Proteomes" id="UP000831963">
    <property type="component" value="Chromosome"/>
</dbReference>
<feature type="transmembrane region" description="Helical" evidence="1">
    <location>
        <begin position="185"/>
        <end position="206"/>
    </location>
</feature>
<proteinExistence type="predicted"/>
<evidence type="ECO:0000313" key="4">
    <source>
        <dbReference type="Proteomes" id="UP000831963"/>
    </source>
</evidence>
<dbReference type="NCBIfam" id="TIGR01167">
    <property type="entry name" value="LPXTG_anchor"/>
    <property type="match status" value="1"/>
</dbReference>
<name>A0ABY4IP37_9MICO</name>
<keyword evidence="4" id="KW-1185">Reference proteome</keyword>
<keyword evidence="1" id="KW-1133">Transmembrane helix</keyword>
<accession>A0ABY4IP37</accession>
<organism evidence="3 4">
    <name type="scientific">Microbacterium galbinum</name>
    <dbReference type="NCBI Taxonomy" id="2851646"/>
    <lineage>
        <taxon>Bacteria</taxon>
        <taxon>Bacillati</taxon>
        <taxon>Actinomycetota</taxon>
        <taxon>Actinomycetes</taxon>
        <taxon>Micrococcales</taxon>
        <taxon>Microbacteriaceae</taxon>
        <taxon>Microbacterium</taxon>
    </lineage>
</organism>
<keyword evidence="1" id="KW-0472">Membrane</keyword>
<keyword evidence="2" id="KW-0732">Signal</keyword>
<keyword evidence="1" id="KW-0812">Transmembrane</keyword>
<protein>
    <submittedName>
        <fullName evidence="3">LPXTG cell wall anchor domain-containing protein</fullName>
    </submittedName>
</protein>
<dbReference type="EMBL" id="CP078077">
    <property type="protein sequence ID" value="UPL13400.1"/>
    <property type="molecule type" value="Genomic_DNA"/>
</dbReference>
<sequence length="221" mass="22398">MRRRLAILPPALVAAGILAAAPVILAAAPAWAAPTTEVIQGRVLRLVSVADWARASRLLPGEPVQWDVAVSASPPDPGTVTIAVSAAGDAPLLVDAALCMQEWQESGCPGGAEELESGWSIPRDGSEVALAAFPSTDVAHLRLWITLDADGDNGITDVRVHAQGVGEAVVTGPGGDPLPATGGSIAPWATGAGVGLAVAGIGLVGLRRRDRRGAQIREGDA</sequence>
<evidence type="ECO:0000313" key="3">
    <source>
        <dbReference type="EMBL" id="UPL13400.1"/>
    </source>
</evidence>
<feature type="signal peptide" evidence="2">
    <location>
        <begin position="1"/>
        <end position="32"/>
    </location>
</feature>
<feature type="chain" id="PRO_5046839866" evidence="2">
    <location>
        <begin position="33"/>
        <end position="221"/>
    </location>
</feature>
<evidence type="ECO:0000256" key="2">
    <source>
        <dbReference type="SAM" id="SignalP"/>
    </source>
</evidence>